<dbReference type="InterPro" id="IPR030917">
    <property type="entry name" value="Cyanoexo_CrtB_assoc"/>
</dbReference>
<organism evidence="2 3">
    <name type="scientific">Richelia sinica FACHB-800</name>
    <dbReference type="NCBI Taxonomy" id="1357546"/>
    <lineage>
        <taxon>Bacteria</taxon>
        <taxon>Bacillati</taxon>
        <taxon>Cyanobacteriota</taxon>
        <taxon>Cyanophyceae</taxon>
        <taxon>Nostocales</taxon>
        <taxon>Nostocaceae</taxon>
        <taxon>Richelia</taxon>
    </lineage>
</organism>
<gene>
    <name evidence="2" type="ORF">B6N60_04291</name>
</gene>
<reference evidence="2" key="1">
    <citation type="submission" date="2017-04" db="EMBL/GenBank/DDBJ databases">
        <title>Genome deletions in a multicellular cyanobacterial endosymbiont for morphological adaptation in marine diatoms.</title>
        <authorList>
            <person name="Wang Y."/>
            <person name="Gao H."/>
            <person name="Li R."/>
            <person name="Xu X."/>
        </authorList>
    </citation>
    <scope>NUCLEOTIDE SEQUENCE</scope>
    <source>
        <strain evidence="2">FACHB 800</strain>
    </source>
</reference>
<evidence type="ECO:0000313" key="3">
    <source>
        <dbReference type="Proteomes" id="UP000683511"/>
    </source>
</evidence>
<evidence type="ECO:0000256" key="1">
    <source>
        <dbReference type="SAM" id="Phobius"/>
    </source>
</evidence>
<protein>
    <recommendedName>
        <fullName evidence="4">Cyanoexosortase B system-associated protein</fullName>
    </recommendedName>
</protein>
<evidence type="ECO:0008006" key="4">
    <source>
        <dbReference type="Google" id="ProtNLM"/>
    </source>
</evidence>
<dbReference type="EMBL" id="CP021056">
    <property type="protein sequence ID" value="QXE25571.1"/>
    <property type="molecule type" value="Genomic_DNA"/>
</dbReference>
<dbReference type="Proteomes" id="UP000683511">
    <property type="component" value="Chromosome"/>
</dbReference>
<dbReference type="KEGG" id="rsin:B6N60_04291"/>
<dbReference type="NCBIfam" id="TIGR04533">
    <property type="entry name" value="cyanosortB_assc"/>
    <property type="match status" value="1"/>
</dbReference>
<keyword evidence="1" id="KW-0812">Transmembrane</keyword>
<dbReference type="AlphaFoldDB" id="A0A975TCV5"/>
<sequence>MIYLSKLLKERQLSQVLVLIFLIVLLGLGAFPGYITGRWQWKQPPAIAKLQELKKIRQNGLDIPGWKITDKLEPRIGEHKWLLQMMKKGQETTPVTLLVLPQNGPNDKPQIEWTDINSWGKLSWGKWDISQERDAEFNVKTTSQSGKILTTPIKARFFRVVTSQQTFAVLQWYAMPDRGNPSPVNWFFADQLAQWHRQRVAWAAVTILIPMEPLGQVETYWQATESLGQTVQSALLNIFE</sequence>
<keyword evidence="1" id="KW-1133">Transmembrane helix</keyword>
<keyword evidence="3" id="KW-1185">Reference proteome</keyword>
<dbReference type="RefSeq" id="WP_190608263.1">
    <property type="nucleotide sequence ID" value="NZ_CP021056.1"/>
</dbReference>
<proteinExistence type="predicted"/>
<keyword evidence="1" id="KW-0472">Membrane</keyword>
<accession>A0A975TCV5</accession>
<feature type="transmembrane region" description="Helical" evidence="1">
    <location>
        <begin position="12"/>
        <end position="35"/>
    </location>
</feature>
<name>A0A975TCV5_9NOST</name>
<evidence type="ECO:0000313" key="2">
    <source>
        <dbReference type="EMBL" id="QXE25571.1"/>
    </source>
</evidence>